<dbReference type="InterPro" id="IPR013078">
    <property type="entry name" value="His_Pase_superF_clade-1"/>
</dbReference>
<dbReference type="SMART" id="SM00855">
    <property type="entry name" value="PGAM"/>
    <property type="match status" value="1"/>
</dbReference>
<dbReference type="GO" id="GO:0005829">
    <property type="term" value="C:cytosol"/>
    <property type="evidence" value="ECO:0007669"/>
    <property type="project" value="TreeGrafter"/>
</dbReference>
<evidence type="ECO:0008006" key="6">
    <source>
        <dbReference type="Google" id="ProtNLM"/>
    </source>
</evidence>
<evidence type="ECO:0000313" key="4">
    <source>
        <dbReference type="EMBL" id="KAJ2848960.1"/>
    </source>
</evidence>
<dbReference type="GO" id="GO:0043456">
    <property type="term" value="P:regulation of pentose-phosphate shunt"/>
    <property type="evidence" value="ECO:0007669"/>
    <property type="project" value="TreeGrafter"/>
</dbReference>
<feature type="binding site" evidence="3">
    <location>
        <position position="61"/>
    </location>
    <ligand>
        <name>substrate</name>
    </ligand>
</feature>
<dbReference type="Gene3D" id="3.40.50.1240">
    <property type="entry name" value="Phosphoglycerate mutase-like"/>
    <property type="match status" value="1"/>
</dbReference>
<evidence type="ECO:0000256" key="2">
    <source>
        <dbReference type="PIRSR" id="PIRSR613078-1"/>
    </source>
</evidence>
<keyword evidence="5" id="KW-1185">Reference proteome</keyword>
<dbReference type="Proteomes" id="UP001139887">
    <property type="component" value="Unassembled WGS sequence"/>
</dbReference>
<gene>
    <name evidence="4" type="ORF">IWW36_002976</name>
</gene>
<organism evidence="4 5">
    <name type="scientific">Coemansia brasiliensis</name>
    <dbReference type="NCBI Taxonomy" id="2650707"/>
    <lineage>
        <taxon>Eukaryota</taxon>
        <taxon>Fungi</taxon>
        <taxon>Fungi incertae sedis</taxon>
        <taxon>Zoopagomycota</taxon>
        <taxon>Kickxellomycotina</taxon>
        <taxon>Kickxellomycetes</taxon>
        <taxon>Kickxellales</taxon>
        <taxon>Kickxellaceae</taxon>
        <taxon>Coemansia</taxon>
    </lineage>
</organism>
<dbReference type="InterPro" id="IPR029033">
    <property type="entry name" value="His_PPase_superfam"/>
</dbReference>
<dbReference type="SUPFAM" id="SSF53254">
    <property type="entry name" value="Phosphoglycerate mutase-like"/>
    <property type="match status" value="1"/>
</dbReference>
<evidence type="ECO:0000313" key="5">
    <source>
        <dbReference type="Proteomes" id="UP001139887"/>
    </source>
</evidence>
<dbReference type="Pfam" id="PF00300">
    <property type="entry name" value="His_Phos_1"/>
    <property type="match status" value="1"/>
</dbReference>
<feature type="binding site" evidence="3">
    <location>
        <begin position="10"/>
        <end position="17"/>
    </location>
    <ligand>
        <name>substrate</name>
    </ligand>
</feature>
<feature type="active site" description="Proton donor/acceptor" evidence="2">
    <location>
        <position position="86"/>
    </location>
</feature>
<protein>
    <recommendedName>
        <fullName evidence="6">Phosphoglycerate mutase</fullName>
    </recommendedName>
</protein>
<comment type="caution">
    <text evidence="4">The sequence shown here is derived from an EMBL/GenBank/DDBJ whole genome shotgun (WGS) entry which is preliminary data.</text>
</comment>
<dbReference type="GO" id="GO:0004331">
    <property type="term" value="F:fructose-2,6-bisphosphate 2-phosphatase activity"/>
    <property type="evidence" value="ECO:0007669"/>
    <property type="project" value="TreeGrafter"/>
</dbReference>
<dbReference type="CDD" id="cd07067">
    <property type="entry name" value="HP_PGM_like"/>
    <property type="match status" value="1"/>
</dbReference>
<dbReference type="EMBL" id="JANBUW010000117">
    <property type="protein sequence ID" value="KAJ2848960.1"/>
    <property type="molecule type" value="Genomic_DNA"/>
</dbReference>
<evidence type="ECO:0000256" key="3">
    <source>
        <dbReference type="PIRSR" id="PIRSR613078-2"/>
    </source>
</evidence>
<proteinExistence type="predicted"/>
<dbReference type="OrthoDB" id="354304at2759"/>
<dbReference type="GO" id="GO:0045820">
    <property type="term" value="P:negative regulation of glycolytic process"/>
    <property type="evidence" value="ECO:0007669"/>
    <property type="project" value="TreeGrafter"/>
</dbReference>
<accession>A0A9W8I643</accession>
<dbReference type="InterPro" id="IPR001345">
    <property type="entry name" value="PG/BPGM_mutase_AS"/>
</dbReference>
<dbReference type="InterPro" id="IPR051695">
    <property type="entry name" value="Phosphoglycerate_Mutase"/>
</dbReference>
<feature type="active site" description="Tele-phosphohistidine intermediate" evidence="2">
    <location>
        <position position="11"/>
    </location>
</feature>
<keyword evidence="1" id="KW-0378">Hydrolase</keyword>
<dbReference type="PANTHER" id="PTHR46517">
    <property type="entry name" value="FRUCTOSE-2,6-BISPHOSPHATASE TIGAR"/>
    <property type="match status" value="1"/>
</dbReference>
<dbReference type="AlphaFoldDB" id="A0A9W8I643"/>
<name>A0A9W8I643_9FUNG</name>
<evidence type="ECO:0000256" key="1">
    <source>
        <dbReference type="ARBA" id="ARBA00022801"/>
    </source>
</evidence>
<sequence length="233" mass="25748">MPVINIYLARHGQTAANADAILQGSRTNPPLNECGVKQASALAGAMENEGLDWIVTSGLERAIETANLVAKHHKDTPFLSDARLNEISWGDLDGAKFADIKPIVDKVVNQWKNGDYDARIHNGESANDGKARIVAAFSDILRVARERKYRNLFICIHGRIMRVIMAALVDKDLSKMQHFSHTNCCYHQIQVDIGDDPASSIDPEKLTFKPIRIDVRDHLANLAKVEPSICSGL</sequence>
<reference evidence="4" key="1">
    <citation type="submission" date="2022-07" db="EMBL/GenBank/DDBJ databases">
        <title>Phylogenomic reconstructions and comparative analyses of Kickxellomycotina fungi.</title>
        <authorList>
            <person name="Reynolds N.K."/>
            <person name="Stajich J.E."/>
            <person name="Barry K."/>
            <person name="Grigoriev I.V."/>
            <person name="Crous P."/>
            <person name="Smith M.E."/>
        </authorList>
    </citation>
    <scope>NUCLEOTIDE SEQUENCE</scope>
    <source>
        <strain evidence="4">NRRL 1566</strain>
    </source>
</reference>
<dbReference type="PROSITE" id="PS00175">
    <property type="entry name" value="PG_MUTASE"/>
    <property type="match status" value="1"/>
</dbReference>
<dbReference type="PANTHER" id="PTHR46517:SF1">
    <property type="entry name" value="FRUCTOSE-2,6-BISPHOSPHATASE TIGAR"/>
    <property type="match status" value="1"/>
</dbReference>